<gene>
    <name evidence="5" type="ORF">ACFFUT_14725</name>
</gene>
<dbReference type="SMART" id="SM00342">
    <property type="entry name" value="HTH_ARAC"/>
    <property type="match status" value="1"/>
</dbReference>
<keyword evidence="1" id="KW-0805">Transcription regulation</keyword>
<dbReference type="InterPro" id="IPR018060">
    <property type="entry name" value="HTH_AraC"/>
</dbReference>
<accession>A0ABV5JHU8</accession>
<dbReference type="SUPFAM" id="SSF46689">
    <property type="entry name" value="Homeodomain-like"/>
    <property type="match status" value="2"/>
</dbReference>
<dbReference type="PANTHER" id="PTHR46796:SF7">
    <property type="entry name" value="ARAC FAMILY TRANSCRIPTIONAL REGULATOR"/>
    <property type="match status" value="1"/>
</dbReference>
<dbReference type="Gene3D" id="1.10.10.60">
    <property type="entry name" value="Homeodomain-like"/>
    <property type="match status" value="2"/>
</dbReference>
<evidence type="ECO:0000313" key="5">
    <source>
        <dbReference type="EMBL" id="MFB9233042.1"/>
    </source>
</evidence>
<reference evidence="5 6" key="1">
    <citation type="submission" date="2024-09" db="EMBL/GenBank/DDBJ databases">
        <authorList>
            <person name="Sun Q."/>
            <person name="Mori K."/>
        </authorList>
    </citation>
    <scope>NUCLEOTIDE SEQUENCE [LARGE SCALE GENOMIC DNA]</scope>
    <source>
        <strain evidence="5 6">CECT 8726</strain>
    </source>
</reference>
<evidence type="ECO:0000256" key="3">
    <source>
        <dbReference type="ARBA" id="ARBA00023163"/>
    </source>
</evidence>
<proteinExistence type="predicted"/>
<dbReference type="Gene3D" id="2.60.120.10">
    <property type="entry name" value="Jelly Rolls"/>
    <property type="match status" value="1"/>
</dbReference>
<feature type="domain" description="HTH araC/xylS-type" evidence="4">
    <location>
        <begin position="245"/>
        <end position="343"/>
    </location>
</feature>
<dbReference type="RefSeq" id="WP_213889140.1">
    <property type="nucleotide sequence ID" value="NZ_JAGFNU010000006.1"/>
</dbReference>
<comment type="caution">
    <text evidence="5">The sequence shown here is derived from an EMBL/GenBank/DDBJ whole genome shotgun (WGS) entry which is preliminary data.</text>
</comment>
<dbReference type="InterPro" id="IPR032783">
    <property type="entry name" value="AraC_lig"/>
</dbReference>
<keyword evidence="3" id="KW-0804">Transcription</keyword>
<keyword evidence="6" id="KW-1185">Reference proteome</keyword>
<organism evidence="5 6">
    <name type="scientific">Pseudohalocynthiibacter aestuariivivens</name>
    <dbReference type="NCBI Taxonomy" id="1591409"/>
    <lineage>
        <taxon>Bacteria</taxon>
        <taxon>Pseudomonadati</taxon>
        <taxon>Pseudomonadota</taxon>
        <taxon>Alphaproteobacteria</taxon>
        <taxon>Rhodobacterales</taxon>
        <taxon>Paracoccaceae</taxon>
        <taxon>Pseudohalocynthiibacter</taxon>
    </lineage>
</organism>
<dbReference type="InterPro" id="IPR009057">
    <property type="entry name" value="Homeodomain-like_sf"/>
</dbReference>
<sequence length="349" mass="39050">MICQTEYRSLVKSSKISVRSFSPALNSVSQPYLAGMDPISDILSHLDFRGMLYFSTRFSGKWGVHVPADEYVIRFHLVLRGTCHARIGRSSDHYTLKPGDFLMIPRGQEHDIMGDPRSATPPLETVLSDAGYSGTGPLIYGLQDHGEPTRMLCGHFVFDTPPKRQSFLNAFPDQIIARNLPDYSNEWLMTTLLQLEHETQEQAPGHDAILHRMTEILFVQAIRVWMKQQDIPKGVLLALADKQISKALTALHAAPEQPWTVAELGTIAGMSRSVFAQRFHQLTNTTPLRYLTEWRLQKARKLLGAGSLSVEKIAEGVGYRSVASFSRVYAREFGEGPGSTRRAALQRVA</sequence>
<dbReference type="Proteomes" id="UP001589683">
    <property type="component" value="Unassembled WGS sequence"/>
</dbReference>
<name>A0ABV5JHU8_9RHOB</name>
<dbReference type="PROSITE" id="PS01124">
    <property type="entry name" value="HTH_ARAC_FAMILY_2"/>
    <property type="match status" value="1"/>
</dbReference>
<evidence type="ECO:0000313" key="6">
    <source>
        <dbReference type="Proteomes" id="UP001589683"/>
    </source>
</evidence>
<evidence type="ECO:0000256" key="1">
    <source>
        <dbReference type="ARBA" id="ARBA00023015"/>
    </source>
</evidence>
<dbReference type="PANTHER" id="PTHR46796">
    <property type="entry name" value="HTH-TYPE TRANSCRIPTIONAL ACTIVATOR RHAS-RELATED"/>
    <property type="match status" value="1"/>
</dbReference>
<dbReference type="InterPro" id="IPR014710">
    <property type="entry name" value="RmlC-like_jellyroll"/>
</dbReference>
<dbReference type="Pfam" id="PF12852">
    <property type="entry name" value="Cupin_6"/>
    <property type="match status" value="1"/>
</dbReference>
<evidence type="ECO:0000259" key="4">
    <source>
        <dbReference type="PROSITE" id="PS01124"/>
    </source>
</evidence>
<dbReference type="Pfam" id="PF12833">
    <property type="entry name" value="HTH_18"/>
    <property type="match status" value="1"/>
</dbReference>
<keyword evidence="2" id="KW-0238">DNA-binding</keyword>
<dbReference type="InterPro" id="IPR037923">
    <property type="entry name" value="HTH-like"/>
</dbReference>
<dbReference type="InterPro" id="IPR050204">
    <property type="entry name" value="AraC_XylS_family_regulators"/>
</dbReference>
<dbReference type="SUPFAM" id="SSF51215">
    <property type="entry name" value="Regulatory protein AraC"/>
    <property type="match status" value="1"/>
</dbReference>
<dbReference type="EMBL" id="JBHMEA010000048">
    <property type="protein sequence ID" value="MFB9233042.1"/>
    <property type="molecule type" value="Genomic_DNA"/>
</dbReference>
<protein>
    <submittedName>
        <fullName evidence="5">Cupin domain-containing protein</fullName>
    </submittedName>
</protein>
<evidence type="ECO:0000256" key="2">
    <source>
        <dbReference type="ARBA" id="ARBA00023125"/>
    </source>
</evidence>